<evidence type="ECO:0000313" key="3">
    <source>
        <dbReference type="EMBL" id="KAF7812241.1"/>
    </source>
</evidence>
<dbReference type="InterPro" id="IPR036397">
    <property type="entry name" value="RNaseH_sf"/>
</dbReference>
<dbReference type="Pfam" id="PF13976">
    <property type="entry name" value="gag_pre-integrs"/>
    <property type="match status" value="1"/>
</dbReference>
<dbReference type="GO" id="GO:0015074">
    <property type="term" value="P:DNA integration"/>
    <property type="evidence" value="ECO:0007669"/>
    <property type="project" value="InterPro"/>
</dbReference>
<dbReference type="SUPFAM" id="SSF53098">
    <property type="entry name" value="Ribonuclease H-like"/>
    <property type="match status" value="1"/>
</dbReference>
<dbReference type="InterPro" id="IPR012337">
    <property type="entry name" value="RNaseH-like_sf"/>
</dbReference>
<feature type="domain" description="Integrase catalytic" evidence="2">
    <location>
        <begin position="569"/>
        <end position="763"/>
    </location>
</feature>
<dbReference type="EMBL" id="JAAIUW010000010">
    <property type="protein sequence ID" value="KAF7812241.1"/>
    <property type="molecule type" value="Genomic_DNA"/>
</dbReference>
<comment type="caution">
    <text evidence="3">The sequence shown here is derived from an EMBL/GenBank/DDBJ whole genome shotgun (WGS) entry which is preliminary data.</text>
</comment>
<sequence length="859" mass="96948">MEGTPKEGSGSSTSRSAATNEMSYRKDPFYLHPSDTSGLKLIPNQLSEDNYAIWKRAMTIALKTKNKLGFVDGSIKQPADQDSEAYMSWSFVDSAVTGWLLHTMCKDMYEAFMFTPTARQIWKELEEKYGQTSRPQLMHVKRQLAMLQRGNDSLAVYSTKLKKLWDEFCSLQPRISCECEKSAKEWEEINNSNYVDQFLMGLGETYETVVDNILMMEPVPSYNRVYAMVARVESQRSISSKNSAQVEASALLAKFTDAQKNLASGSKYYDRKKEKASKFCTHCRRTGHTEDECFRKIGYPEWFKELKNQKGKKPTDSVNLVTDDESTGQKSKVNDGDKQTMAELIQEELKKLMKGNGSGNNAETPLAATYFADFAGNVVTDYLGYFTAKNASTRWIIDSGASSHVTGNLDLLKDVLEPRGKNTVQLPDGITKRVQYVGNVILGGKLILRNVLYVPDFKYNLISVHKLAVCSGLETIFHENGCMMQDRLTKKPLARGSVLKNLYILEEEGVEVLQNKDSLVCKIDDNNSSALWHARLGHPSDGVVSHIAGIDKIGCNTACNTCHLAKQTRFSFPVSETITDECFELLHIDVWGPYNIESLSGARFMLTIVDDHSRAVWIYLMNSKTQVVELLSNFFKYIKNCFNVTVKTVRTDNGSEFLVLRWKSPYEVLNKRVPDYSTLKVFGSLCYATNTDPKKKKFDERARKCIYLGVAHGFKGSKVYDLVDKKILINRDVKFYENIFPFEKGKLVEDSRLTPTSFCDPQFGDLPFSFDSQVVHSEDVHTNNPVTSDAQVNDSEVLSDSGHTQDGDDEEECHDIADAEPVKDVPAVSTQQDVIRRSEREKKTPTYYSNGEVSESVKQ</sequence>
<dbReference type="GO" id="GO:0003676">
    <property type="term" value="F:nucleic acid binding"/>
    <property type="evidence" value="ECO:0007669"/>
    <property type="project" value="InterPro"/>
</dbReference>
<evidence type="ECO:0000256" key="1">
    <source>
        <dbReference type="SAM" id="MobiDB-lite"/>
    </source>
</evidence>
<name>A0A834WAT4_9FABA</name>
<dbReference type="InterPro" id="IPR029472">
    <property type="entry name" value="Copia-like_N"/>
</dbReference>
<accession>A0A834WAT4</accession>
<keyword evidence="3" id="KW-0808">Transferase</keyword>
<dbReference type="Pfam" id="PF22936">
    <property type="entry name" value="Pol_BBD"/>
    <property type="match status" value="1"/>
</dbReference>
<dbReference type="Pfam" id="PF25597">
    <property type="entry name" value="SH3_retrovirus"/>
    <property type="match status" value="1"/>
</dbReference>
<dbReference type="AlphaFoldDB" id="A0A834WAT4"/>
<dbReference type="GO" id="GO:0016301">
    <property type="term" value="F:kinase activity"/>
    <property type="evidence" value="ECO:0007669"/>
    <property type="project" value="UniProtKB-KW"/>
</dbReference>
<dbReference type="OrthoDB" id="7691805at2759"/>
<dbReference type="Pfam" id="PF14244">
    <property type="entry name" value="Retrotran_gag_3"/>
    <property type="match status" value="1"/>
</dbReference>
<dbReference type="Proteomes" id="UP000634136">
    <property type="component" value="Unassembled WGS sequence"/>
</dbReference>
<proteinExistence type="predicted"/>
<keyword evidence="4" id="KW-1185">Reference proteome</keyword>
<evidence type="ECO:0000313" key="4">
    <source>
        <dbReference type="Proteomes" id="UP000634136"/>
    </source>
</evidence>
<feature type="region of interest" description="Disordered" evidence="1">
    <location>
        <begin position="310"/>
        <end position="337"/>
    </location>
</feature>
<protein>
    <submittedName>
        <fullName evidence="3">Cysteine-rich RLK (Receptor-like protein kinase) 8</fullName>
    </submittedName>
</protein>
<feature type="region of interest" description="Disordered" evidence="1">
    <location>
        <begin position="781"/>
        <end position="859"/>
    </location>
</feature>
<keyword evidence="3" id="KW-0418">Kinase</keyword>
<dbReference type="PROSITE" id="PS50994">
    <property type="entry name" value="INTEGRASE"/>
    <property type="match status" value="1"/>
</dbReference>
<keyword evidence="3" id="KW-0675">Receptor</keyword>
<dbReference type="InterPro" id="IPR001584">
    <property type="entry name" value="Integrase_cat-core"/>
</dbReference>
<reference evidence="3" key="1">
    <citation type="submission" date="2020-09" db="EMBL/GenBank/DDBJ databases">
        <title>Genome-Enabled Discovery of Anthraquinone Biosynthesis in Senna tora.</title>
        <authorList>
            <person name="Kang S.-H."/>
            <person name="Pandey R.P."/>
            <person name="Lee C.-M."/>
            <person name="Sim J.-S."/>
            <person name="Jeong J.-T."/>
            <person name="Choi B.-S."/>
            <person name="Jung M."/>
            <person name="Ginzburg D."/>
            <person name="Zhao K."/>
            <person name="Won S.Y."/>
            <person name="Oh T.-J."/>
            <person name="Yu Y."/>
            <person name="Kim N.-H."/>
            <person name="Lee O.R."/>
            <person name="Lee T.-H."/>
            <person name="Bashyal P."/>
            <person name="Kim T.-S."/>
            <person name="Lee W.-H."/>
            <person name="Kawkins C."/>
            <person name="Kim C.-K."/>
            <person name="Kim J.S."/>
            <person name="Ahn B.O."/>
            <person name="Rhee S.Y."/>
            <person name="Sohng J.K."/>
        </authorList>
    </citation>
    <scope>NUCLEOTIDE SEQUENCE</scope>
    <source>
        <tissue evidence="3">Leaf</tissue>
    </source>
</reference>
<dbReference type="InterPro" id="IPR054722">
    <property type="entry name" value="PolX-like_BBD"/>
</dbReference>
<evidence type="ECO:0000259" key="2">
    <source>
        <dbReference type="PROSITE" id="PS50994"/>
    </source>
</evidence>
<gene>
    <name evidence="3" type="ORF">G2W53_033217</name>
</gene>
<dbReference type="Gene3D" id="3.30.420.10">
    <property type="entry name" value="Ribonuclease H-like superfamily/Ribonuclease H"/>
    <property type="match status" value="1"/>
</dbReference>
<dbReference type="InterPro" id="IPR057670">
    <property type="entry name" value="SH3_retrovirus"/>
</dbReference>
<dbReference type="PANTHER" id="PTHR37610:SF40">
    <property type="entry name" value="OS01G0909600 PROTEIN"/>
    <property type="match status" value="1"/>
</dbReference>
<feature type="compositionally biased region" description="Polar residues" evidence="1">
    <location>
        <begin position="782"/>
        <end position="804"/>
    </location>
</feature>
<feature type="compositionally biased region" description="Basic and acidic residues" evidence="1">
    <location>
        <begin position="814"/>
        <end position="823"/>
    </location>
</feature>
<feature type="compositionally biased region" description="Basic and acidic residues" evidence="1">
    <location>
        <begin position="834"/>
        <end position="844"/>
    </location>
</feature>
<dbReference type="PANTHER" id="PTHR37610">
    <property type="entry name" value="CCHC-TYPE DOMAIN-CONTAINING PROTEIN"/>
    <property type="match status" value="1"/>
</dbReference>
<dbReference type="InterPro" id="IPR025724">
    <property type="entry name" value="GAG-pre-integrase_dom"/>
</dbReference>
<organism evidence="3 4">
    <name type="scientific">Senna tora</name>
    <dbReference type="NCBI Taxonomy" id="362788"/>
    <lineage>
        <taxon>Eukaryota</taxon>
        <taxon>Viridiplantae</taxon>
        <taxon>Streptophyta</taxon>
        <taxon>Embryophyta</taxon>
        <taxon>Tracheophyta</taxon>
        <taxon>Spermatophyta</taxon>
        <taxon>Magnoliopsida</taxon>
        <taxon>eudicotyledons</taxon>
        <taxon>Gunneridae</taxon>
        <taxon>Pentapetalae</taxon>
        <taxon>rosids</taxon>
        <taxon>fabids</taxon>
        <taxon>Fabales</taxon>
        <taxon>Fabaceae</taxon>
        <taxon>Caesalpinioideae</taxon>
        <taxon>Cassia clade</taxon>
        <taxon>Senna</taxon>
    </lineage>
</organism>